<dbReference type="GO" id="GO:0006542">
    <property type="term" value="P:glutamine biosynthetic process"/>
    <property type="evidence" value="ECO:0007669"/>
    <property type="project" value="InterPro"/>
</dbReference>
<comment type="similarity">
    <text evidence="3 4">Belongs to the glutamine synthetase family.</text>
</comment>
<dbReference type="SUPFAM" id="SSF55931">
    <property type="entry name" value="Glutamine synthetase/guanido kinase"/>
    <property type="match status" value="1"/>
</dbReference>
<dbReference type="OrthoDB" id="3364440at2759"/>
<evidence type="ECO:0000256" key="3">
    <source>
        <dbReference type="PROSITE-ProRule" id="PRU01331"/>
    </source>
</evidence>
<dbReference type="GO" id="GO:0004356">
    <property type="term" value="F:glutamine synthetase activity"/>
    <property type="evidence" value="ECO:0007669"/>
    <property type="project" value="InterPro"/>
</dbReference>
<dbReference type="Gene3D" id="3.30.590.10">
    <property type="entry name" value="Glutamine synthetase/guanido kinase, catalytic domain"/>
    <property type="match status" value="1"/>
</dbReference>
<dbReference type="PROSITE" id="PS51987">
    <property type="entry name" value="GS_CATALYTIC"/>
    <property type="match status" value="1"/>
</dbReference>
<evidence type="ECO:0000256" key="4">
    <source>
        <dbReference type="RuleBase" id="RU000384"/>
    </source>
</evidence>
<protein>
    <recommendedName>
        <fullName evidence="1">Glutamine synthetase</fullName>
    </recommendedName>
</protein>
<dbReference type="Gene3D" id="3.10.20.70">
    <property type="entry name" value="Glutamine synthetase, N-terminal domain"/>
    <property type="match status" value="1"/>
</dbReference>
<dbReference type="PANTHER" id="PTHR43785:SF2">
    <property type="entry name" value="TYPE-1 GLUTAMINE SYNTHETASE 1"/>
    <property type="match status" value="1"/>
</dbReference>
<keyword evidence="2" id="KW-0436">Ligase</keyword>
<evidence type="ECO:0000256" key="2">
    <source>
        <dbReference type="ARBA" id="ARBA00022598"/>
    </source>
</evidence>
<evidence type="ECO:0000313" key="8">
    <source>
        <dbReference type="Proteomes" id="UP000250043"/>
    </source>
</evidence>
<proteinExistence type="inferred from homology"/>
<name>A0A8E2DH15_9APHY</name>
<dbReference type="InterPro" id="IPR008146">
    <property type="entry name" value="Gln_synth_cat_dom"/>
</dbReference>
<feature type="region of interest" description="Disordered" evidence="5">
    <location>
        <begin position="277"/>
        <end position="300"/>
    </location>
</feature>
<dbReference type="SMART" id="SM01230">
    <property type="entry name" value="Gln-synt_C"/>
    <property type="match status" value="1"/>
</dbReference>
<dbReference type="EMBL" id="KV722521">
    <property type="protein sequence ID" value="OCH86577.1"/>
    <property type="molecule type" value="Genomic_DNA"/>
</dbReference>
<feature type="compositionally biased region" description="Low complexity" evidence="5">
    <location>
        <begin position="283"/>
        <end position="298"/>
    </location>
</feature>
<dbReference type="InterPro" id="IPR014746">
    <property type="entry name" value="Gln_synth/guanido_kin_cat_dom"/>
</dbReference>
<organism evidence="7 8">
    <name type="scientific">Obba rivulosa</name>
    <dbReference type="NCBI Taxonomy" id="1052685"/>
    <lineage>
        <taxon>Eukaryota</taxon>
        <taxon>Fungi</taxon>
        <taxon>Dikarya</taxon>
        <taxon>Basidiomycota</taxon>
        <taxon>Agaricomycotina</taxon>
        <taxon>Agaricomycetes</taxon>
        <taxon>Polyporales</taxon>
        <taxon>Gelatoporiaceae</taxon>
        <taxon>Obba</taxon>
    </lineage>
</organism>
<accession>A0A8E2DH15</accession>
<keyword evidence="8" id="KW-1185">Reference proteome</keyword>
<feature type="domain" description="GS catalytic" evidence="6">
    <location>
        <begin position="139"/>
        <end position="481"/>
    </location>
</feature>
<gene>
    <name evidence="7" type="ORF">OBBRIDRAFT_890396</name>
</gene>
<reference evidence="7 8" key="1">
    <citation type="submission" date="2016-07" db="EMBL/GenBank/DDBJ databases">
        <title>Draft genome of the white-rot fungus Obba rivulosa 3A-2.</title>
        <authorList>
            <consortium name="DOE Joint Genome Institute"/>
            <person name="Miettinen O."/>
            <person name="Riley R."/>
            <person name="Acob R."/>
            <person name="Barry K."/>
            <person name="Cullen D."/>
            <person name="De Vries R."/>
            <person name="Hainaut M."/>
            <person name="Hatakka A."/>
            <person name="Henrissat B."/>
            <person name="Hilden K."/>
            <person name="Kuo R."/>
            <person name="Labutti K."/>
            <person name="Lipzen A."/>
            <person name="Makela M.R."/>
            <person name="Sandor L."/>
            <person name="Spatafora J.W."/>
            <person name="Grigoriev I.V."/>
            <person name="Hibbett D.S."/>
        </authorList>
    </citation>
    <scope>NUCLEOTIDE SEQUENCE [LARGE SCALE GENOMIC DNA]</scope>
    <source>
        <strain evidence="7 8">3A-2</strain>
    </source>
</reference>
<dbReference type="InterPro" id="IPR036651">
    <property type="entry name" value="Gln_synt_N_sf"/>
</dbReference>
<evidence type="ECO:0000259" key="6">
    <source>
        <dbReference type="PROSITE" id="PS51987"/>
    </source>
</evidence>
<evidence type="ECO:0000313" key="7">
    <source>
        <dbReference type="EMBL" id="OCH86577.1"/>
    </source>
</evidence>
<evidence type="ECO:0000256" key="1">
    <source>
        <dbReference type="ARBA" id="ARBA00021364"/>
    </source>
</evidence>
<dbReference type="AlphaFoldDB" id="A0A8E2DH15"/>
<dbReference type="Proteomes" id="UP000250043">
    <property type="component" value="Unassembled WGS sequence"/>
</dbReference>
<dbReference type="PANTHER" id="PTHR43785">
    <property type="entry name" value="GAMMA-GLUTAMYLPUTRESCINE SYNTHETASE"/>
    <property type="match status" value="1"/>
</dbReference>
<dbReference type="Pfam" id="PF00120">
    <property type="entry name" value="Gln-synt_C"/>
    <property type="match status" value="1"/>
</dbReference>
<sequence length="481" mass="52163">MSQDANTYGIVYTPPQAPPELSVQTVRDLKARLTLHGIRYVRITWVDFSNTVRFRVLPVSYFRKLLDTSRPGVCLAKVTLGIVGILLAEGFLGTGEDLYVIDVSTFRVCAYAPGHASVMGCFQEKLPSPTAGPTIDFCPRTLVKRIADEAYAKAGLSFLVGFESEFIILSETSPKPIAVNNADWSCAAKLFSGSKETVILEEIADTLQAGGIELQMYHAEAAPGQFEVVTGPLPPLEAADALVFTRQTIYNVTNKHGYRATFAPRLHKDNCGSAAHMHLSVHSSRPSPASRADASRAPTLSPTERSFLQSLLTHLPAVCALTLPTRASYARMVDGIWAGGTYAAWGTDNREAPVRLCGPPGHHHFELKCVDGTSTPHIAIAGVIAAGVRGVLDGALLATGDCKIPVALMDEAQRREVGQENPGRLPRILEDAREFLAGDEVLREGLGADFVEKYLAVNKVLDQFLKEDTEDAAIVRLVEYY</sequence>
<evidence type="ECO:0000256" key="5">
    <source>
        <dbReference type="SAM" id="MobiDB-lite"/>
    </source>
</evidence>